<evidence type="ECO:0000313" key="1">
    <source>
        <dbReference type="EMBL" id="RXI96450.1"/>
    </source>
</evidence>
<dbReference type="InterPro" id="IPR011009">
    <property type="entry name" value="Kinase-like_dom_sf"/>
</dbReference>
<comment type="caution">
    <text evidence="1">The sequence shown here is derived from an EMBL/GenBank/DDBJ whole genome shotgun (WGS) entry which is preliminary data.</text>
</comment>
<name>A0A4Q0VNL4_9BACI</name>
<organism evidence="1 2">
    <name type="scientific">Anaerobacillus alkaliphilus</name>
    <dbReference type="NCBI Taxonomy" id="1548597"/>
    <lineage>
        <taxon>Bacteria</taxon>
        <taxon>Bacillati</taxon>
        <taxon>Bacillota</taxon>
        <taxon>Bacilli</taxon>
        <taxon>Bacillales</taxon>
        <taxon>Bacillaceae</taxon>
        <taxon>Anaerobacillus</taxon>
    </lineage>
</organism>
<protein>
    <recommendedName>
        <fullName evidence="3">Serine/threonine protein kinase</fullName>
    </recommendedName>
</protein>
<evidence type="ECO:0000313" key="2">
    <source>
        <dbReference type="Proteomes" id="UP000290649"/>
    </source>
</evidence>
<accession>A0A4Q0VNL4</accession>
<dbReference type="Gene3D" id="1.10.510.10">
    <property type="entry name" value="Transferase(Phosphotransferase) domain 1"/>
    <property type="match status" value="1"/>
</dbReference>
<sequence>MSAFQSIIVKEQSGKDVRVEANPAGLLCIGTGRQGAVFKISSTTCVKIFGDPKKKEQEEIVLWTAQNSPFFPKIYETGSTYIVMELIDGEPLNKYLDREKYIPKWLTLQILLMIKELKNLNLARHDARLRHIYVLENEQRIKVIDHVNSGTTFISQPKKLFQGLKKCGVLSDFLNQTQEIDIDTYDEWKKTMRKFF</sequence>
<dbReference type="SUPFAM" id="SSF56112">
    <property type="entry name" value="Protein kinase-like (PK-like)"/>
    <property type="match status" value="1"/>
</dbReference>
<dbReference type="EMBL" id="QOUX01000047">
    <property type="protein sequence ID" value="RXI96450.1"/>
    <property type="molecule type" value="Genomic_DNA"/>
</dbReference>
<dbReference type="AlphaFoldDB" id="A0A4Q0VNL4"/>
<dbReference type="Proteomes" id="UP000290649">
    <property type="component" value="Unassembled WGS sequence"/>
</dbReference>
<gene>
    <name evidence="1" type="ORF">DS745_22325</name>
</gene>
<dbReference type="RefSeq" id="WP_129080427.1">
    <property type="nucleotide sequence ID" value="NZ_QOUX01000047.1"/>
</dbReference>
<dbReference type="OrthoDB" id="820708at2"/>
<evidence type="ECO:0008006" key="3">
    <source>
        <dbReference type="Google" id="ProtNLM"/>
    </source>
</evidence>
<proteinExistence type="predicted"/>
<keyword evidence="2" id="KW-1185">Reference proteome</keyword>
<reference evidence="1 2" key="1">
    <citation type="journal article" date="2019" name="Int. J. Syst. Evol. Microbiol.">
        <title>Anaerobacillus alkaliphilus sp. nov., a novel alkaliphilic and moderately halophilic bacterium.</title>
        <authorList>
            <person name="Borsodi A.K."/>
            <person name="Aszalos J.M."/>
            <person name="Bihari P."/>
            <person name="Nagy I."/>
            <person name="Schumann P."/>
            <person name="Sproer C."/>
            <person name="Kovacs A.L."/>
            <person name="Boka K."/>
            <person name="Dobosy P."/>
            <person name="Ovari M."/>
            <person name="Szili-Kovacs T."/>
            <person name="Toth E."/>
        </authorList>
    </citation>
    <scope>NUCLEOTIDE SEQUENCE [LARGE SCALE GENOMIC DNA]</scope>
    <source>
        <strain evidence="1 2">B16-10</strain>
    </source>
</reference>